<dbReference type="EMBL" id="JYON01000002">
    <property type="protein sequence ID" value="KJH73106.1"/>
    <property type="molecule type" value="Genomic_DNA"/>
</dbReference>
<protein>
    <recommendedName>
        <fullName evidence="3">ADP-ribosylglycohydrolase</fullName>
    </recommendedName>
</protein>
<proteinExistence type="predicted"/>
<dbReference type="AlphaFoldDB" id="A0A0D9A0U9"/>
<dbReference type="Pfam" id="PF03747">
    <property type="entry name" value="ADP_ribosyl_GH"/>
    <property type="match status" value="1"/>
</dbReference>
<sequence>MRYSLSSQFRGTLLGAMLGEKVSKQVPSQTAKCLIPAMYSLIELGRFEPQHWQEKLSVASISEIAPTIATLPLALFYHENELKLKQNLSASAGIWQNEPIVRESILSVGYATSQVLSKIKPAQLVPHILSLMETPQTELAYKLQQVQELCSQGASLERTLTQVTTKEALTTSIALGFYCFLSSQEDFSLTVKRAQHLQNPLASAIAGALSGAYNSAMSIPSSWQAALTIEQNSAEKEVLQLSDSLVAVWSGVYDYEVHPAELVTKTVVAAPRVIRWR</sequence>
<dbReference type="PATRIC" id="fig|1618023.3.peg.5146"/>
<accession>A0A0D9A0U9</accession>
<dbReference type="InterPro" id="IPR036705">
    <property type="entry name" value="Ribosyl_crysJ1_sf"/>
</dbReference>
<keyword evidence="2" id="KW-1185">Reference proteome</keyword>
<name>A0A0D9A0U9_9CYAN</name>
<organism evidence="1 2">
    <name type="scientific">Aliterella atlantica CENA595</name>
    <dbReference type="NCBI Taxonomy" id="1618023"/>
    <lineage>
        <taxon>Bacteria</taxon>
        <taxon>Bacillati</taxon>
        <taxon>Cyanobacteriota</taxon>
        <taxon>Cyanophyceae</taxon>
        <taxon>Chroococcidiopsidales</taxon>
        <taxon>Aliterellaceae</taxon>
        <taxon>Aliterella</taxon>
    </lineage>
</organism>
<dbReference type="OrthoDB" id="574287at2"/>
<dbReference type="STRING" id="1618023.UH38_03335"/>
<evidence type="ECO:0000313" key="1">
    <source>
        <dbReference type="EMBL" id="KJH73106.1"/>
    </source>
</evidence>
<dbReference type="Gene3D" id="1.10.4080.10">
    <property type="entry name" value="ADP-ribosylation/Crystallin J1"/>
    <property type="match status" value="1"/>
</dbReference>
<dbReference type="InterPro" id="IPR005502">
    <property type="entry name" value="Ribosyl_crysJ1"/>
</dbReference>
<gene>
    <name evidence="1" type="ORF">UH38_03335</name>
</gene>
<evidence type="ECO:0008006" key="3">
    <source>
        <dbReference type="Google" id="ProtNLM"/>
    </source>
</evidence>
<dbReference type="RefSeq" id="WP_045053202.1">
    <property type="nucleotide sequence ID" value="NZ_CAWMDP010000059.1"/>
</dbReference>
<dbReference type="Proteomes" id="UP000032452">
    <property type="component" value="Unassembled WGS sequence"/>
</dbReference>
<comment type="caution">
    <text evidence="1">The sequence shown here is derived from an EMBL/GenBank/DDBJ whole genome shotgun (WGS) entry which is preliminary data.</text>
</comment>
<reference evidence="1 2" key="1">
    <citation type="submission" date="2015-02" db="EMBL/GenBank/DDBJ databases">
        <title>Draft genome of a novel marine cyanobacterium (Chroococcales) isolated from South Atlantic Ocean.</title>
        <authorList>
            <person name="Rigonato J."/>
            <person name="Alvarenga D.O."/>
            <person name="Branco L.H."/>
            <person name="Varani A.M."/>
            <person name="Brandini F.P."/>
            <person name="Fiore M.F."/>
        </authorList>
    </citation>
    <scope>NUCLEOTIDE SEQUENCE [LARGE SCALE GENOMIC DNA]</scope>
    <source>
        <strain evidence="1 2">CENA595</strain>
    </source>
</reference>
<evidence type="ECO:0000313" key="2">
    <source>
        <dbReference type="Proteomes" id="UP000032452"/>
    </source>
</evidence>
<dbReference type="SUPFAM" id="SSF101478">
    <property type="entry name" value="ADP-ribosylglycohydrolase"/>
    <property type="match status" value="1"/>
</dbReference>